<dbReference type="Proteomes" id="UP000502996">
    <property type="component" value="Chromosome"/>
</dbReference>
<dbReference type="Pfam" id="PF12867">
    <property type="entry name" value="DinB_2"/>
    <property type="match status" value="1"/>
</dbReference>
<reference evidence="2 3" key="1">
    <citation type="submission" date="2020-02" db="EMBL/GenBank/DDBJ databases">
        <title>Full genome sequence of Nocardioides sp. R-3366.</title>
        <authorList>
            <person name="Im W.-T."/>
        </authorList>
    </citation>
    <scope>NUCLEOTIDE SEQUENCE [LARGE SCALE GENOMIC DNA]</scope>
    <source>
        <strain evidence="2 3">R-3366</strain>
    </source>
</reference>
<dbReference type="SUPFAM" id="SSF109854">
    <property type="entry name" value="DinB/YfiT-like putative metalloenzymes"/>
    <property type="match status" value="1"/>
</dbReference>
<name>A0A6G6WFA0_9ACTN</name>
<keyword evidence="3" id="KW-1185">Reference proteome</keyword>
<dbReference type="Gene3D" id="1.20.120.450">
    <property type="entry name" value="dinb family like domain"/>
    <property type="match status" value="1"/>
</dbReference>
<evidence type="ECO:0000313" key="3">
    <source>
        <dbReference type="Proteomes" id="UP000502996"/>
    </source>
</evidence>
<feature type="domain" description="DinB-like" evidence="1">
    <location>
        <begin position="91"/>
        <end position="234"/>
    </location>
</feature>
<protein>
    <submittedName>
        <fullName evidence="2">DinB family protein</fullName>
    </submittedName>
</protein>
<dbReference type="KEGG" id="nano:G5V58_13955"/>
<dbReference type="EMBL" id="CP049257">
    <property type="protein sequence ID" value="QIG43720.1"/>
    <property type="molecule type" value="Genomic_DNA"/>
</dbReference>
<proteinExistence type="predicted"/>
<evidence type="ECO:0000259" key="1">
    <source>
        <dbReference type="Pfam" id="PF12867"/>
    </source>
</evidence>
<gene>
    <name evidence="2" type="ORF">G5V58_13955</name>
</gene>
<evidence type="ECO:0000313" key="2">
    <source>
        <dbReference type="EMBL" id="QIG43720.1"/>
    </source>
</evidence>
<dbReference type="InterPro" id="IPR034660">
    <property type="entry name" value="DinB/YfiT-like"/>
</dbReference>
<organism evidence="2 3">
    <name type="scientific">Nocardioides anomalus</name>
    <dbReference type="NCBI Taxonomy" id="2712223"/>
    <lineage>
        <taxon>Bacteria</taxon>
        <taxon>Bacillati</taxon>
        <taxon>Actinomycetota</taxon>
        <taxon>Actinomycetes</taxon>
        <taxon>Propionibacteriales</taxon>
        <taxon>Nocardioidaceae</taxon>
        <taxon>Nocardioides</taxon>
    </lineage>
</organism>
<dbReference type="InterPro" id="IPR024775">
    <property type="entry name" value="DinB-like"/>
</dbReference>
<dbReference type="RefSeq" id="WP_165233772.1">
    <property type="nucleotide sequence ID" value="NZ_CP049257.1"/>
</dbReference>
<accession>A0A6G6WFA0</accession>
<sequence>MFERREHDLTGRTFRNTVVRGGDLRGGGVTGLRLRGVDVWDVEVHGELRNVVVNGVDIGPLVEAELDRRDPERALMRPETGEGFRAAWEVLEGRWAATVARARGYDEARLHEPVGDEWSFVSTLRHLCFATDAWVARMVLGDPSPWHPLDLPWDEAPGWEGVPWDREARPSLDEVLAVRAERQALVRGVLDGLGEEQLAGTVSMPPPGWPAYDDVPVRECLLVVLNEEWEHRAYAERDLDVLDARDRDDESD</sequence>
<dbReference type="AlphaFoldDB" id="A0A6G6WFA0"/>